<dbReference type="EMBL" id="CAJVCH010375811">
    <property type="protein sequence ID" value="CAG7816690.1"/>
    <property type="molecule type" value="Genomic_DNA"/>
</dbReference>
<protein>
    <submittedName>
        <fullName evidence="2">Uncharacterized protein</fullName>
    </submittedName>
</protein>
<dbReference type="AlphaFoldDB" id="A0A8J2KKK0"/>
<keyword evidence="3" id="KW-1185">Reference proteome</keyword>
<evidence type="ECO:0000313" key="3">
    <source>
        <dbReference type="Proteomes" id="UP000708208"/>
    </source>
</evidence>
<name>A0A8J2KKK0_9HEXA</name>
<gene>
    <name evidence="2" type="ORF">AFUS01_LOCUS27296</name>
</gene>
<keyword evidence="1" id="KW-0812">Transmembrane</keyword>
<organism evidence="2 3">
    <name type="scientific">Allacma fusca</name>
    <dbReference type="NCBI Taxonomy" id="39272"/>
    <lineage>
        <taxon>Eukaryota</taxon>
        <taxon>Metazoa</taxon>
        <taxon>Ecdysozoa</taxon>
        <taxon>Arthropoda</taxon>
        <taxon>Hexapoda</taxon>
        <taxon>Collembola</taxon>
        <taxon>Symphypleona</taxon>
        <taxon>Sminthuridae</taxon>
        <taxon>Allacma</taxon>
    </lineage>
</organism>
<sequence length="115" mass="13570">MQNSLYKIYQSYFSFYDSFGAALFTLKSKDLKAGWRTIHFYIGYFLFHFIFTTARFIHYVVNQDKIYVTTFVNLVWVLYGCFGIVAYFSATFHRNNVNEFLTSWSLVEAGILQGE</sequence>
<proteinExistence type="predicted"/>
<evidence type="ECO:0000256" key="1">
    <source>
        <dbReference type="SAM" id="Phobius"/>
    </source>
</evidence>
<evidence type="ECO:0000313" key="2">
    <source>
        <dbReference type="EMBL" id="CAG7816690.1"/>
    </source>
</evidence>
<keyword evidence="1" id="KW-0472">Membrane</keyword>
<reference evidence="2" key="1">
    <citation type="submission" date="2021-06" db="EMBL/GenBank/DDBJ databases">
        <authorList>
            <person name="Hodson N. C."/>
            <person name="Mongue J. A."/>
            <person name="Jaron S. K."/>
        </authorList>
    </citation>
    <scope>NUCLEOTIDE SEQUENCE</scope>
</reference>
<keyword evidence="1" id="KW-1133">Transmembrane helix</keyword>
<comment type="caution">
    <text evidence="2">The sequence shown here is derived from an EMBL/GenBank/DDBJ whole genome shotgun (WGS) entry which is preliminary data.</text>
</comment>
<dbReference type="Proteomes" id="UP000708208">
    <property type="component" value="Unassembled WGS sequence"/>
</dbReference>
<accession>A0A8J2KKK0</accession>
<feature type="transmembrane region" description="Helical" evidence="1">
    <location>
        <begin position="38"/>
        <end position="60"/>
    </location>
</feature>
<feature type="transmembrane region" description="Helical" evidence="1">
    <location>
        <begin position="66"/>
        <end position="88"/>
    </location>
</feature>